<evidence type="ECO:0000256" key="1">
    <source>
        <dbReference type="ARBA" id="ARBA00022490"/>
    </source>
</evidence>
<comment type="catalytic activity">
    <reaction evidence="7">
        <text>adenosine(2085) in 23S rRNA + 2 S-adenosyl-L-methionine = N(6)-dimethyladenosine(2085) in 23S rRNA + 2 S-adenosyl-L-homocysteine + 2 H(+)</text>
        <dbReference type="Rhea" id="RHEA:42784"/>
        <dbReference type="Rhea" id="RHEA-COMP:10237"/>
        <dbReference type="Rhea" id="RHEA-COMP:10238"/>
        <dbReference type="ChEBI" id="CHEBI:15378"/>
        <dbReference type="ChEBI" id="CHEBI:57856"/>
        <dbReference type="ChEBI" id="CHEBI:59789"/>
        <dbReference type="ChEBI" id="CHEBI:74411"/>
        <dbReference type="ChEBI" id="CHEBI:74493"/>
        <dbReference type="EC" id="2.1.1.184"/>
    </reaction>
</comment>
<dbReference type="InterPro" id="IPR029063">
    <property type="entry name" value="SAM-dependent_MTases_sf"/>
</dbReference>
<dbReference type="Gene3D" id="1.10.8.100">
    <property type="entry name" value="Ribosomal RNA adenine dimethylase-like, domain 2"/>
    <property type="match status" value="1"/>
</dbReference>
<feature type="binding site" evidence="8 9">
    <location>
        <position position="37"/>
    </location>
    <ligand>
        <name>S-adenosyl-L-methionine</name>
        <dbReference type="ChEBI" id="CHEBI:59789"/>
    </ligand>
</feature>
<evidence type="ECO:0000256" key="6">
    <source>
        <dbReference type="ARBA" id="ARBA00022884"/>
    </source>
</evidence>
<dbReference type="PANTHER" id="PTHR11727:SF7">
    <property type="entry name" value="DIMETHYLADENOSINE TRANSFERASE-RELATED"/>
    <property type="match status" value="1"/>
</dbReference>
<comment type="subcellular location">
    <subcellularLocation>
        <location evidence="8">Cytoplasm</location>
    </subcellularLocation>
</comment>
<name>A0ABW4BL19_9LACO</name>
<evidence type="ECO:0000256" key="9">
    <source>
        <dbReference type="PROSITE-ProRule" id="PRU01026"/>
    </source>
</evidence>
<dbReference type="InterPro" id="IPR020596">
    <property type="entry name" value="rRNA_Ade_Mease_Trfase_CS"/>
</dbReference>
<dbReference type="EC" id="2.1.1.182" evidence="8"/>
<comment type="caution">
    <text evidence="11">The sequence shown here is derived from an EMBL/GenBank/DDBJ whole genome shotgun (WGS) entry which is preliminary data.</text>
</comment>
<protein>
    <recommendedName>
        <fullName evidence="8">Ribosomal RNA small subunit methyltransferase A</fullName>
        <ecNumber evidence="8">2.1.1.182</ecNumber>
    </recommendedName>
    <alternativeName>
        <fullName evidence="8">16S rRNA (adenine(1518)-N(6)/adenine(1519)-N(6))-dimethyltransferase</fullName>
    </alternativeName>
    <alternativeName>
        <fullName evidence="8">16S rRNA dimethyladenosine transferase</fullName>
    </alternativeName>
    <alternativeName>
        <fullName evidence="8">16S rRNA dimethylase</fullName>
    </alternativeName>
    <alternativeName>
        <fullName evidence="8">S-adenosylmethionine-6-N', N'-adenosyl(rRNA) dimethyltransferase</fullName>
    </alternativeName>
</protein>
<keyword evidence="2 8" id="KW-0698">rRNA processing</keyword>
<dbReference type="Gene3D" id="3.40.50.150">
    <property type="entry name" value="Vaccinia Virus protein VP39"/>
    <property type="match status" value="1"/>
</dbReference>
<evidence type="ECO:0000313" key="12">
    <source>
        <dbReference type="Proteomes" id="UP001597191"/>
    </source>
</evidence>
<feature type="binding site" evidence="8 9">
    <location>
        <position position="62"/>
    </location>
    <ligand>
        <name>S-adenosyl-L-methionine</name>
        <dbReference type="ChEBI" id="CHEBI:59789"/>
    </ligand>
</feature>
<sequence length="296" mass="32911">MSSEQPQRLDIADPIRTQAILHQFGFKFKKSLGQNFLTNRKVLGAIVAAADLAATDTVIEIGPGIGSLTEQLARRVKQVIAVEIDQRLLPILAETLAPYDNIQVVNQDILKRSLAELLAPYQPISGQIKVVANLPYYITTPIMFQLINGVVQPDRLVLMIQKEVAQRIIAHPGHKDYGALSIGVQTKMHAEIAEIVPKTAFIPQPNVDSAVLTLTRYDESPYQIANQAMFDQVVQSCFQQRRKNLLNNLLHLCGKNHRDELVSILADLGLAPNIRGEQLSIEQFIELTTAVSKFIH</sequence>
<accession>A0ABW4BL19</accession>
<feature type="binding site" evidence="8 9">
    <location>
        <position position="108"/>
    </location>
    <ligand>
        <name>S-adenosyl-L-methionine</name>
        <dbReference type="ChEBI" id="CHEBI:59789"/>
    </ligand>
</feature>
<dbReference type="NCBIfam" id="TIGR00755">
    <property type="entry name" value="ksgA"/>
    <property type="match status" value="1"/>
</dbReference>
<comment type="similarity">
    <text evidence="8">Belongs to the class I-like SAM-binding methyltransferase superfamily. rRNA adenine N(6)-methyltransferase family. RsmA subfamily.</text>
</comment>
<feature type="binding site" evidence="8 9">
    <location>
        <position position="35"/>
    </location>
    <ligand>
        <name>S-adenosyl-L-methionine</name>
        <dbReference type="ChEBI" id="CHEBI:59789"/>
    </ligand>
</feature>
<evidence type="ECO:0000256" key="2">
    <source>
        <dbReference type="ARBA" id="ARBA00022552"/>
    </source>
</evidence>
<keyword evidence="12" id="KW-1185">Reference proteome</keyword>
<dbReference type="HAMAP" id="MF_00607">
    <property type="entry name" value="16SrRNA_methyltr_A"/>
    <property type="match status" value="1"/>
</dbReference>
<keyword evidence="5 8" id="KW-0949">S-adenosyl-L-methionine</keyword>
<dbReference type="InterPro" id="IPR023165">
    <property type="entry name" value="rRNA_Ade_diMease-like_C"/>
</dbReference>
<dbReference type="SUPFAM" id="SSF53335">
    <property type="entry name" value="S-adenosyl-L-methionine-dependent methyltransferases"/>
    <property type="match status" value="1"/>
</dbReference>
<comment type="function">
    <text evidence="8">Specifically dimethylates two adjacent adenosines (A1518 and A1519) in the loop of a conserved hairpin near the 3'-end of 16S rRNA in the 30S particle. May play a critical role in biogenesis of 30S subunits.</text>
</comment>
<feature type="binding site" evidence="8 9">
    <location>
        <position position="133"/>
    </location>
    <ligand>
        <name>S-adenosyl-L-methionine</name>
        <dbReference type="ChEBI" id="CHEBI:59789"/>
    </ligand>
</feature>
<dbReference type="PANTHER" id="PTHR11727">
    <property type="entry name" value="DIMETHYLADENOSINE TRANSFERASE"/>
    <property type="match status" value="1"/>
</dbReference>
<dbReference type="SMART" id="SM00650">
    <property type="entry name" value="rADc"/>
    <property type="match status" value="1"/>
</dbReference>
<organism evidence="11 12">
    <name type="scientific">Lapidilactobacillus gannanensis</name>
    <dbReference type="NCBI Taxonomy" id="2486002"/>
    <lineage>
        <taxon>Bacteria</taxon>
        <taxon>Bacillati</taxon>
        <taxon>Bacillota</taxon>
        <taxon>Bacilli</taxon>
        <taxon>Lactobacillales</taxon>
        <taxon>Lactobacillaceae</taxon>
        <taxon>Lapidilactobacillus</taxon>
    </lineage>
</organism>
<evidence type="ECO:0000256" key="3">
    <source>
        <dbReference type="ARBA" id="ARBA00022603"/>
    </source>
</evidence>
<dbReference type="Pfam" id="PF00398">
    <property type="entry name" value="RrnaAD"/>
    <property type="match status" value="1"/>
</dbReference>
<keyword evidence="6 8" id="KW-0694">RNA-binding</keyword>
<keyword evidence="4 8" id="KW-0808">Transferase</keyword>
<feature type="binding site" evidence="8 9">
    <location>
        <position position="83"/>
    </location>
    <ligand>
        <name>S-adenosyl-L-methionine</name>
        <dbReference type="ChEBI" id="CHEBI:59789"/>
    </ligand>
</feature>
<dbReference type="RefSeq" id="WP_125646669.1">
    <property type="nucleotide sequence ID" value="NZ_JBHTOH010000014.1"/>
</dbReference>
<dbReference type="Proteomes" id="UP001597191">
    <property type="component" value="Unassembled WGS sequence"/>
</dbReference>
<dbReference type="GO" id="GO:0052908">
    <property type="term" value="F:16S rRNA (adenine(1518)-N(6)/adenine(1519)-N(6))-dimethyltransferase activity"/>
    <property type="evidence" value="ECO:0007669"/>
    <property type="project" value="UniProtKB-EC"/>
</dbReference>
<dbReference type="CDD" id="cd02440">
    <property type="entry name" value="AdoMet_MTases"/>
    <property type="match status" value="1"/>
</dbReference>
<keyword evidence="1 8" id="KW-0963">Cytoplasm</keyword>
<gene>
    <name evidence="8 11" type="primary">rsmA</name>
    <name evidence="8" type="synonym">ksgA</name>
    <name evidence="11" type="ORF">ACFQ4R_01830</name>
</gene>
<evidence type="ECO:0000259" key="10">
    <source>
        <dbReference type="SMART" id="SM00650"/>
    </source>
</evidence>
<evidence type="ECO:0000313" key="11">
    <source>
        <dbReference type="EMBL" id="MFD1410363.1"/>
    </source>
</evidence>
<evidence type="ECO:0000256" key="4">
    <source>
        <dbReference type="ARBA" id="ARBA00022679"/>
    </source>
</evidence>
<proteinExistence type="inferred from homology"/>
<evidence type="ECO:0000256" key="7">
    <source>
        <dbReference type="ARBA" id="ARBA00049167"/>
    </source>
</evidence>
<evidence type="ECO:0000256" key="8">
    <source>
        <dbReference type="HAMAP-Rule" id="MF_00607"/>
    </source>
</evidence>
<dbReference type="InterPro" id="IPR001737">
    <property type="entry name" value="KsgA/Erm"/>
</dbReference>
<dbReference type="PROSITE" id="PS51689">
    <property type="entry name" value="SAM_RNA_A_N6_MT"/>
    <property type="match status" value="1"/>
</dbReference>
<dbReference type="EMBL" id="JBHTOH010000014">
    <property type="protein sequence ID" value="MFD1410363.1"/>
    <property type="molecule type" value="Genomic_DNA"/>
</dbReference>
<evidence type="ECO:0000256" key="5">
    <source>
        <dbReference type="ARBA" id="ARBA00022691"/>
    </source>
</evidence>
<dbReference type="InterPro" id="IPR011530">
    <property type="entry name" value="rRNA_adenine_dimethylase"/>
</dbReference>
<feature type="domain" description="Ribosomal RNA adenine methylase transferase N-terminal" evidence="10">
    <location>
        <begin position="42"/>
        <end position="218"/>
    </location>
</feature>
<comment type="catalytic activity">
    <reaction evidence="8">
        <text>adenosine(1518)/adenosine(1519) in 16S rRNA + 4 S-adenosyl-L-methionine = N(6)-dimethyladenosine(1518)/N(6)-dimethyladenosine(1519) in 16S rRNA + 4 S-adenosyl-L-homocysteine + 4 H(+)</text>
        <dbReference type="Rhea" id="RHEA:19609"/>
        <dbReference type="Rhea" id="RHEA-COMP:10232"/>
        <dbReference type="Rhea" id="RHEA-COMP:10233"/>
        <dbReference type="ChEBI" id="CHEBI:15378"/>
        <dbReference type="ChEBI" id="CHEBI:57856"/>
        <dbReference type="ChEBI" id="CHEBI:59789"/>
        <dbReference type="ChEBI" id="CHEBI:74411"/>
        <dbReference type="ChEBI" id="CHEBI:74493"/>
        <dbReference type="EC" id="2.1.1.182"/>
    </reaction>
</comment>
<dbReference type="PROSITE" id="PS01131">
    <property type="entry name" value="RRNA_A_DIMETH"/>
    <property type="match status" value="1"/>
</dbReference>
<dbReference type="InterPro" id="IPR020598">
    <property type="entry name" value="rRNA_Ade_methylase_Trfase_N"/>
</dbReference>
<keyword evidence="3 8" id="KW-0489">Methyltransferase</keyword>
<reference evidence="12" key="1">
    <citation type="journal article" date="2019" name="Int. J. Syst. Evol. Microbiol.">
        <title>The Global Catalogue of Microorganisms (GCM) 10K type strain sequencing project: providing services to taxonomists for standard genome sequencing and annotation.</title>
        <authorList>
            <consortium name="The Broad Institute Genomics Platform"/>
            <consortium name="The Broad Institute Genome Sequencing Center for Infectious Disease"/>
            <person name="Wu L."/>
            <person name="Ma J."/>
        </authorList>
    </citation>
    <scope>NUCLEOTIDE SEQUENCE [LARGE SCALE GENOMIC DNA]</scope>
    <source>
        <strain evidence="12">CCM 8937</strain>
    </source>
</reference>